<reference evidence="4 5" key="1">
    <citation type="journal article" date="2015" name="Environ. Microbiol.">
        <title>Metagenome sequence of Elaphomyces granulatus from sporocarp tissue reveals Ascomycota ectomycorrhizal fingerprints of genome expansion and a Proteobacteria-rich microbiome.</title>
        <authorList>
            <person name="Quandt C.A."/>
            <person name="Kohler A."/>
            <person name="Hesse C.N."/>
            <person name="Sharpton T.J."/>
            <person name="Martin F."/>
            <person name="Spatafora J.W."/>
        </authorList>
    </citation>
    <scope>NUCLEOTIDE SEQUENCE [LARGE SCALE GENOMIC DNA]</scope>
    <source>
        <strain evidence="4 5">OSC145934</strain>
    </source>
</reference>
<dbReference type="OrthoDB" id="4341849at2759"/>
<protein>
    <recommendedName>
        <fullName evidence="3">Heterokaryon incompatibility domain-containing protein</fullName>
    </recommendedName>
</protein>
<dbReference type="EMBL" id="NPHW01002484">
    <property type="protein sequence ID" value="OXV11382.1"/>
    <property type="molecule type" value="Genomic_DNA"/>
</dbReference>
<dbReference type="PANTHER" id="PTHR24148">
    <property type="entry name" value="ANKYRIN REPEAT DOMAIN-CONTAINING PROTEIN 39 HOMOLOG-RELATED"/>
    <property type="match status" value="1"/>
</dbReference>
<comment type="caution">
    <text evidence="4">The sequence shown here is derived from an EMBL/GenBank/DDBJ whole genome shotgun (WGS) entry which is preliminary data.</text>
</comment>
<keyword evidence="5" id="KW-1185">Reference proteome</keyword>
<keyword evidence="2" id="KW-0812">Transmembrane</keyword>
<name>A0A232M4W7_9EURO</name>
<dbReference type="InterPro" id="IPR052895">
    <property type="entry name" value="HetReg/Transcr_Mod"/>
</dbReference>
<feature type="domain" description="Heterokaryon incompatibility" evidence="3">
    <location>
        <begin position="65"/>
        <end position="219"/>
    </location>
</feature>
<dbReference type="PANTHER" id="PTHR24148:SF64">
    <property type="entry name" value="HETEROKARYON INCOMPATIBILITY DOMAIN-CONTAINING PROTEIN"/>
    <property type="match status" value="1"/>
</dbReference>
<feature type="transmembrane region" description="Helical" evidence="2">
    <location>
        <begin position="550"/>
        <end position="576"/>
    </location>
</feature>
<dbReference type="Pfam" id="PF06985">
    <property type="entry name" value="HET"/>
    <property type="match status" value="1"/>
</dbReference>
<evidence type="ECO:0000313" key="5">
    <source>
        <dbReference type="Proteomes" id="UP000243515"/>
    </source>
</evidence>
<sequence>MATSSSLTEDSNNENNVPVRPLYLQTPLAPGSCCIRLVELLPSAKAEDPVRCILRVARLDNDIRYEALSYCWGHTKVTEGIFVNDSPLQVTINLFAALRTLRQNNAVLTLWIDAICIDQENPKEKVVVWLGAKDRHSDEGMNFFHKASQKYTEEKAKGFSGVERANFPLRAMLCTGPDYIYGNRLTLRAFLRSTAEQHFFYALAILRRPWFTRTWIIQEIALATRAIVHCGDTAIEWDSLVNAVQFLEMLHNPLDWSPNILAPHLHFKVLLSTQKEIQAGKRFSFRDALRRFQLFEATEPKDKVFALCALFKQPERIIVDTRCPRPVDRLYRDTAAEIIRETNNLSILLDCHHMSSCARRADLPTWVPDWSASWGHRGGAVSAAFDTDPYYASRFENLDFPNKDSPNKDSPDKDSPPWIKDGCLRVSGCRVDRIKQMGPKLPRIPDYLKKLRPEGQLLPDMDFAYKFIVNYCRAVREWKSLAFYDGPIAPSEHYSTGEMHQEVFWYTFVQPDHSIQDGEAMTRFYSYTRLIKWQLDWFDWFVARVSADEWHWFFIWVLFVHYLQLFGCVSLFHYLMGRLSFNVFPKGPDLNKSGKVIGRTEKGLLGTFPDSTEVGDWVVLLEGASRPLILRPINQNWEFLGSAYIHGIMYGGAFDPKKCEDLYLI</sequence>
<feature type="region of interest" description="Disordered" evidence="1">
    <location>
        <begin position="401"/>
        <end position="420"/>
    </location>
</feature>
<proteinExistence type="predicted"/>
<feature type="compositionally biased region" description="Basic and acidic residues" evidence="1">
    <location>
        <begin position="401"/>
        <end position="415"/>
    </location>
</feature>
<dbReference type="Proteomes" id="UP000243515">
    <property type="component" value="Unassembled WGS sequence"/>
</dbReference>
<evidence type="ECO:0000259" key="3">
    <source>
        <dbReference type="Pfam" id="PF06985"/>
    </source>
</evidence>
<dbReference type="InterPro" id="IPR010730">
    <property type="entry name" value="HET"/>
</dbReference>
<keyword evidence="2" id="KW-1133">Transmembrane helix</keyword>
<gene>
    <name evidence="4" type="ORF">Egran_00859</name>
</gene>
<evidence type="ECO:0000256" key="2">
    <source>
        <dbReference type="SAM" id="Phobius"/>
    </source>
</evidence>
<dbReference type="Pfam" id="PF26639">
    <property type="entry name" value="Het-6_barrel"/>
    <property type="match status" value="1"/>
</dbReference>
<evidence type="ECO:0000256" key="1">
    <source>
        <dbReference type="SAM" id="MobiDB-lite"/>
    </source>
</evidence>
<evidence type="ECO:0000313" key="4">
    <source>
        <dbReference type="EMBL" id="OXV11382.1"/>
    </source>
</evidence>
<dbReference type="AlphaFoldDB" id="A0A232M4W7"/>
<keyword evidence="2" id="KW-0472">Membrane</keyword>
<organism evidence="4 5">
    <name type="scientific">Elaphomyces granulatus</name>
    <dbReference type="NCBI Taxonomy" id="519963"/>
    <lineage>
        <taxon>Eukaryota</taxon>
        <taxon>Fungi</taxon>
        <taxon>Dikarya</taxon>
        <taxon>Ascomycota</taxon>
        <taxon>Pezizomycotina</taxon>
        <taxon>Eurotiomycetes</taxon>
        <taxon>Eurotiomycetidae</taxon>
        <taxon>Eurotiales</taxon>
        <taxon>Elaphomycetaceae</taxon>
        <taxon>Elaphomyces</taxon>
    </lineage>
</organism>
<accession>A0A232M4W7</accession>